<accession>A0AAW0XS74</accession>
<evidence type="ECO:0000313" key="2">
    <source>
        <dbReference type="Proteomes" id="UP001445076"/>
    </source>
</evidence>
<proteinExistence type="predicted"/>
<keyword evidence="2" id="KW-1185">Reference proteome</keyword>
<dbReference type="AlphaFoldDB" id="A0AAW0XS74"/>
<gene>
    <name evidence="1" type="ORF">OTU49_001919</name>
</gene>
<dbReference type="Proteomes" id="UP001445076">
    <property type="component" value="Unassembled WGS sequence"/>
</dbReference>
<sequence>MASPAALLHSSRAAFFGEINEGSSAKISFHVLSVHVLVLDSVTEQNSKTIMHMTSSSMSHGAENSFNNTPRLSSKTMSSCQSETVAVFIVRSQASCHFMDYKVLRVLAVWVAWNACNKVQLCASS</sequence>
<organism evidence="1 2">
    <name type="scientific">Cherax quadricarinatus</name>
    <name type="common">Australian red claw crayfish</name>
    <dbReference type="NCBI Taxonomy" id="27406"/>
    <lineage>
        <taxon>Eukaryota</taxon>
        <taxon>Metazoa</taxon>
        <taxon>Ecdysozoa</taxon>
        <taxon>Arthropoda</taxon>
        <taxon>Crustacea</taxon>
        <taxon>Multicrustacea</taxon>
        <taxon>Malacostraca</taxon>
        <taxon>Eumalacostraca</taxon>
        <taxon>Eucarida</taxon>
        <taxon>Decapoda</taxon>
        <taxon>Pleocyemata</taxon>
        <taxon>Astacidea</taxon>
        <taxon>Parastacoidea</taxon>
        <taxon>Parastacidae</taxon>
        <taxon>Cherax</taxon>
    </lineage>
</organism>
<protein>
    <submittedName>
        <fullName evidence="1">Uncharacterized protein</fullName>
    </submittedName>
</protein>
<dbReference type="EMBL" id="JARKIK010000028">
    <property type="protein sequence ID" value="KAK8742504.1"/>
    <property type="molecule type" value="Genomic_DNA"/>
</dbReference>
<evidence type="ECO:0000313" key="1">
    <source>
        <dbReference type="EMBL" id="KAK8742504.1"/>
    </source>
</evidence>
<name>A0AAW0XS74_CHEQU</name>
<reference evidence="1 2" key="1">
    <citation type="journal article" date="2024" name="BMC Genomics">
        <title>Genome assembly of redclaw crayfish (Cherax quadricarinatus) provides insights into its immune adaptation and hypoxia tolerance.</title>
        <authorList>
            <person name="Liu Z."/>
            <person name="Zheng J."/>
            <person name="Li H."/>
            <person name="Fang K."/>
            <person name="Wang S."/>
            <person name="He J."/>
            <person name="Zhou D."/>
            <person name="Weng S."/>
            <person name="Chi M."/>
            <person name="Gu Z."/>
            <person name="He J."/>
            <person name="Li F."/>
            <person name="Wang M."/>
        </authorList>
    </citation>
    <scope>NUCLEOTIDE SEQUENCE [LARGE SCALE GENOMIC DNA]</scope>
    <source>
        <strain evidence="1">ZL_2023a</strain>
    </source>
</reference>
<comment type="caution">
    <text evidence="1">The sequence shown here is derived from an EMBL/GenBank/DDBJ whole genome shotgun (WGS) entry which is preliminary data.</text>
</comment>